<comment type="caution">
    <text evidence="13">The sequence shown here is derived from an EMBL/GenBank/DDBJ whole genome shotgun (WGS) entry which is preliminary data.</text>
</comment>
<feature type="transmembrane region" description="Helical" evidence="11">
    <location>
        <begin position="7"/>
        <end position="30"/>
    </location>
</feature>
<dbReference type="EC" id="2.7.13.3" evidence="3"/>
<comment type="subcellular location">
    <subcellularLocation>
        <location evidence="2">Cell membrane</location>
        <topology evidence="2">Multi-pass membrane protein</topology>
    </subcellularLocation>
</comment>
<evidence type="ECO:0000256" key="6">
    <source>
        <dbReference type="ARBA" id="ARBA00022741"/>
    </source>
</evidence>
<dbReference type="CDD" id="cd00075">
    <property type="entry name" value="HATPase"/>
    <property type="match status" value="1"/>
</dbReference>
<dbReference type="GO" id="GO:0005524">
    <property type="term" value="F:ATP binding"/>
    <property type="evidence" value="ECO:0007669"/>
    <property type="project" value="UniProtKB-KW"/>
</dbReference>
<reference evidence="13 14" key="2">
    <citation type="submission" date="2014-10" db="EMBL/GenBank/DDBJ databases">
        <title>Comparative genomics of the Paenibacillus odorifer group.</title>
        <authorList>
            <person name="Tsai Y.-C."/>
            <person name="Martin N."/>
            <person name="Korlach J."/>
            <person name="Wiedmann M."/>
        </authorList>
    </citation>
    <scope>NUCLEOTIDE SEQUENCE [LARGE SCALE GENOMIC DNA]</scope>
    <source>
        <strain evidence="13 14">DSM 18334</strain>
    </source>
</reference>
<evidence type="ECO:0000256" key="5">
    <source>
        <dbReference type="ARBA" id="ARBA00022679"/>
    </source>
</evidence>
<keyword evidence="14" id="KW-1185">Reference proteome</keyword>
<dbReference type="InterPro" id="IPR003594">
    <property type="entry name" value="HATPase_dom"/>
</dbReference>
<dbReference type="AlphaFoldDB" id="A0A098MFM6"/>
<evidence type="ECO:0000256" key="1">
    <source>
        <dbReference type="ARBA" id="ARBA00000085"/>
    </source>
</evidence>
<evidence type="ECO:0000256" key="7">
    <source>
        <dbReference type="ARBA" id="ARBA00022777"/>
    </source>
</evidence>
<dbReference type="SUPFAM" id="SSF55874">
    <property type="entry name" value="ATPase domain of HSP90 chaperone/DNA topoisomerase II/histidine kinase"/>
    <property type="match status" value="1"/>
</dbReference>
<evidence type="ECO:0000313" key="14">
    <source>
        <dbReference type="Proteomes" id="UP000029734"/>
    </source>
</evidence>
<evidence type="ECO:0000313" key="13">
    <source>
        <dbReference type="EMBL" id="KGE20337.1"/>
    </source>
</evidence>
<evidence type="ECO:0000256" key="10">
    <source>
        <dbReference type="ARBA" id="ARBA00023136"/>
    </source>
</evidence>
<dbReference type="GO" id="GO:0016036">
    <property type="term" value="P:cellular response to phosphate starvation"/>
    <property type="evidence" value="ECO:0007669"/>
    <property type="project" value="TreeGrafter"/>
</dbReference>
<dbReference type="EMBL" id="JQCR01000002">
    <property type="protein sequence ID" value="KGE20337.1"/>
    <property type="molecule type" value="Genomic_DNA"/>
</dbReference>
<evidence type="ECO:0000259" key="12">
    <source>
        <dbReference type="PROSITE" id="PS50109"/>
    </source>
</evidence>
<keyword evidence="8" id="KW-0067">ATP-binding</keyword>
<dbReference type="PANTHER" id="PTHR45453:SF1">
    <property type="entry name" value="PHOSPHATE REGULON SENSOR PROTEIN PHOR"/>
    <property type="match status" value="1"/>
</dbReference>
<dbReference type="Gene3D" id="1.10.287.130">
    <property type="match status" value="1"/>
</dbReference>
<dbReference type="CDD" id="cd00082">
    <property type="entry name" value="HisKA"/>
    <property type="match status" value="1"/>
</dbReference>
<dbReference type="SMART" id="SM00387">
    <property type="entry name" value="HATPase_c"/>
    <property type="match status" value="1"/>
</dbReference>
<keyword evidence="11" id="KW-0812">Transmembrane</keyword>
<organism evidence="13 14">
    <name type="scientific">Paenibacillus wynnii</name>
    <dbReference type="NCBI Taxonomy" id="268407"/>
    <lineage>
        <taxon>Bacteria</taxon>
        <taxon>Bacillati</taxon>
        <taxon>Bacillota</taxon>
        <taxon>Bacilli</taxon>
        <taxon>Bacillales</taxon>
        <taxon>Paenibacillaceae</taxon>
        <taxon>Paenibacillus</taxon>
    </lineage>
</organism>
<evidence type="ECO:0000256" key="9">
    <source>
        <dbReference type="ARBA" id="ARBA00023012"/>
    </source>
</evidence>
<accession>A0A098MFM6</accession>
<dbReference type="InterPro" id="IPR005467">
    <property type="entry name" value="His_kinase_dom"/>
</dbReference>
<dbReference type="InterPro" id="IPR036097">
    <property type="entry name" value="HisK_dim/P_sf"/>
</dbReference>
<proteinExistence type="predicted"/>
<keyword evidence="10 11" id="KW-0472">Membrane</keyword>
<feature type="transmembrane region" description="Helical" evidence="11">
    <location>
        <begin position="50"/>
        <end position="70"/>
    </location>
</feature>
<dbReference type="STRING" id="268407.PWYN_14080"/>
<dbReference type="RefSeq" id="WP_036652492.1">
    <property type="nucleotide sequence ID" value="NZ_JQCR01000002.1"/>
</dbReference>
<evidence type="ECO:0000256" key="8">
    <source>
        <dbReference type="ARBA" id="ARBA00022840"/>
    </source>
</evidence>
<keyword evidence="5" id="KW-0808">Transferase</keyword>
<dbReference type="Pfam" id="PF02518">
    <property type="entry name" value="HATPase_c"/>
    <property type="match status" value="1"/>
</dbReference>
<gene>
    <name evidence="13" type="ORF">PWYN_14080</name>
</gene>
<dbReference type="InterPro" id="IPR003661">
    <property type="entry name" value="HisK_dim/P_dom"/>
</dbReference>
<dbReference type="PRINTS" id="PR00344">
    <property type="entry name" value="BCTRLSENSOR"/>
</dbReference>
<dbReference type="InterPro" id="IPR036890">
    <property type="entry name" value="HATPase_C_sf"/>
</dbReference>
<dbReference type="PROSITE" id="PS50109">
    <property type="entry name" value="HIS_KIN"/>
    <property type="match status" value="1"/>
</dbReference>
<keyword evidence="4" id="KW-0597">Phosphoprotein</keyword>
<reference evidence="13 14" key="1">
    <citation type="submission" date="2014-08" db="EMBL/GenBank/DDBJ databases">
        <authorList>
            <person name="den Bakker H.C."/>
        </authorList>
    </citation>
    <scope>NUCLEOTIDE SEQUENCE [LARGE SCALE GENOMIC DNA]</scope>
    <source>
        <strain evidence="13 14">DSM 18334</strain>
    </source>
</reference>
<dbReference type="Gene3D" id="3.30.565.10">
    <property type="entry name" value="Histidine kinase-like ATPase, C-terminal domain"/>
    <property type="match status" value="1"/>
</dbReference>
<keyword evidence="6" id="KW-0547">Nucleotide-binding</keyword>
<keyword evidence="11" id="KW-1133">Transmembrane helix</keyword>
<feature type="domain" description="Histidine kinase" evidence="12">
    <location>
        <begin position="134"/>
        <end position="349"/>
    </location>
</feature>
<dbReference type="InterPro" id="IPR050351">
    <property type="entry name" value="BphY/WalK/GraS-like"/>
</dbReference>
<keyword evidence="9" id="KW-0902">Two-component regulatory system</keyword>
<dbReference type="PANTHER" id="PTHR45453">
    <property type="entry name" value="PHOSPHATE REGULON SENSOR PROTEIN PHOR"/>
    <property type="match status" value="1"/>
</dbReference>
<dbReference type="SMART" id="SM00388">
    <property type="entry name" value="HisKA"/>
    <property type="match status" value="1"/>
</dbReference>
<protein>
    <recommendedName>
        <fullName evidence="3">histidine kinase</fullName>
        <ecNumber evidence="3">2.7.13.3</ecNumber>
    </recommendedName>
</protein>
<name>A0A098MFM6_9BACL</name>
<dbReference type="GO" id="GO:0004721">
    <property type="term" value="F:phosphoprotein phosphatase activity"/>
    <property type="evidence" value="ECO:0007669"/>
    <property type="project" value="TreeGrafter"/>
</dbReference>
<dbReference type="GO" id="GO:0000155">
    <property type="term" value="F:phosphorelay sensor kinase activity"/>
    <property type="evidence" value="ECO:0007669"/>
    <property type="project" value="InterPro"/>
</dbReference>
<dbReference type="FunFam" id="1.10.287.130:FF:000001">
    <property type="entry name" value="Two-component sensor histidine kinase"/>
    <property type="match status" value="1"/>
</dbReference>
<evidence type="ECO:0000256" key="11">
    <source>
        <dbReference type="SAM" id="Phobius"/>
    </source>
</evidence>
<dbReference type="InterPro" id="IPR004358">
    <property type="entry name" value="Sig_transdc_His_kin-like_C"/>
</dbReference>
<keyword evidence="7" id="KW-0418">Kinase</keyword>
<dbReference type="FunFam" id="3.30.565.10:FF:000006">
    <property type="entry name" value="Sensor histidine kinase WalK"/>
    <property type="match status" value="1"/>
</dbReference>
<dbReference type="GO" id="GO:0005886">
    <property type="term" value="C:plasma membrane"/>
    <property type="evidence" value="ECO:0007669"/>
    <property type="project" value="UniProtKB-SubCell"/>
</dbReference>
<evidence type="ECO:0000256" key="3">
    <source>
        <dbReference type="ARBA" id="ARBA00012438"/>
    </source>
</evidence>
<dbReference type="eggNOG" id="COG5002">
    <property type="taxonomic scope" value="Bacteria"/>
</dbReference>
<dbReference type="Proteomes" id="UP000029734">
    <property type="component" value="Unassembled WGS sequence"/>
</dbReference>
<evidence type="ECO:0000256" key="2">
    <source>
        <dbReference type="ARBA" id="ARBA00004651"/>
    </source>
</evidence>
<dbReference type="Pfam" id="PF00512">
    <property type="entry name" value="HisKA"/>
    <property type="match status" value="1"/>
</dbReference>
<dbReference type="SUPFAM" id="SSF47384">
    <property type="entry name" value="Homodimeric domain of signal transducing histidine kinase"/>
    <property type="match status" value="1"/>
</dbReference>
<sequence length="355" mass="39441">MTRVKEVGFFLLNIVLFCVALVAAMTGGFFLSGLIYDHFGTPSSVYVAEILRMVISLIILFLLMAIIGYATRGQERNFYNPIINAIRQITKGDFKVVLENNKHFGQFGVIVEGINEMAVELNRMESMRQDFISNVSHEIQSPLTSIRGFAKALRDENISAASRKHYLDIIEAESSRLSGLSDNLLKLSALEEGSFPFERKSYRLDKQLRDMIVACEPQWLEKELEVEADLEEVTVTASQDLMSQVWSNLLHNSIKFTPAGGSIKVELKASGQEVEVEIRDSGMGIADHHLSRVFERFFKADQARSSNVGGSGLGLSLVKKIVDIHGGTISVTSRPGEGTAFTIVLNCQTLFNQQP</sequence>
<dbReference type="OrthoDB" id="9813151at2"/>
<evidence type="ECO:0000256" key="4">
    <source>
        <dbReference type="ARBA" id="ARBA00022553"/>
    </source>
</evidence>
<comment type="catalytic activity">
    <reaction evidence="1">
        <text>ATP + protein L-histidine = ADP + protein N-phospho-L-histidine.</text>
        <dbReference type="EC" id="2.7.13.3"/>
    </reaction>
</comment>